<keyword evidence="2 5" id="KW-0413">Isomerase</keyword>
<name>A0A1F5YDI5_9BACT</name>
<reference evidence="7 8" key="1">
    <citation type="journal article" date="2016" name="Nat. Commun.">
        <title>Thousands of microbial genomes shed light on interconnected biogeochemical processes in an aquifer system.</title>
        <authorList>
            <person name="Anantharaman K."/>
            <person name="Brown C.T."/>
            <person name="Hug L.A."/>
            <person name="Sharon I."/>
            <person name="Castelle C.J."/>
            <person name="Probst A.J."/>
            <person name="Thomas B.C."/>
            <person name="Singh A."/>
            <person name="Wilkins M.J."/>
            <person name="Karaoz U."/>
            <person name="Brodie E.L."/>
            <person name="Williams K.H."/>
            <person name="Hubbard S.S."/>
            <person name="Banfield J.F."/>
        </authorList>
    </citation>
    <scope>NUCLEOTIDE SEQUENCE [LARGE SCALE GENOMIC DNA]</scope>
</reference>
<evidence type="ECO:0000256" key="4">
    <source>
        <dbReference type="PROSITE-ProRule" id="PRU00182"/>
    </source>
</evidence>
<gene>
    <name evidence="7" type="ORF">A2Z06_02290</name>
</gene>
<keyword evidence="4" id="KW-0694">RNA-binding</keyword>
<dbReference type="InterPro" id="IPR020103">
    <property type="entry name" value="PsdUridine_synth_cat_dom_sf"/>
</dbReference>
<dbReference type="Pfam" id="PF01479">
    <property type="entry name" value="S4"/>
    <property type="match status" value="1"/>
</dbReference>
<dbReference type="PROSITE" id="PS50889">
    <property type="entry name" value="S4"/>
    <property type="match status" value="1"/>
</dbReference>
<dbReference type="PANTHER" id="PTHR21600">
    <property type="entry name" value="MITOCHONDRIAL RNA PSEUDOURIDINE SYNTHASE"/>
    <property type="match status" value="1"/>
</dbReference>
<feature type="domain" description="RNA-binding S4" evidence="6">
    <location>
        <begin position="18"/>
        <end position="79"/>
    </location>
</feature>
<dbReference type="PANTHER" id="PTHR21600:SF44">
    <property type="entry name" value="RIBOSOMAL LARGE SUBUNIT PSEUDOURIDINE SYNTHASE D"/>
    <property type="match status" value="1"/>
</dbReference>
<comment type="caution">
    <text evidence="7">The sequence shown here is derived from an EMBL/GenBank/DDBJ whole genome shotgun (WGS) entry which is preliminary data.</text>
</comment>
<dbReference type="Proteomes" id="UP000179034">
    <property type="component" value="Unassembled WGS sequence"/>
</dbReference>
<dbReference type="InterPro" id="IPR002942">
    <property type="entry name" value="S4_RNA-bd"/>
</dbReference>
<dbReference type="AlphaFoldDB" id="A0A1F5YDI5"/>
<comment type="catalytic activity">
    <reaction evidence="5">
        <text>a uridine in RNA = a pseudouridine in RNA</text>
        <dbReference type="Rhea" id="RHEA:48348"/>
        <dbReference type="Rhea" id="RHEA-COMP:12068"/>
        <dbReference type="Rhea" id="RHEA-COMP:12069"/>
        <dbReference type="ChEBI" id="CHEBI:65314"/>
        <dbReference type="ChEBI" id="CHEBI:65315"/>
    </reaction>
</comment>
<evidence type="ECO:0000256" key="3">
    <source>
        <dbReference type="PIRSR" id="PIRSR606225-1"/>
    </source>
</evidence>
<dbReference type="InterPro" id="IPR006225">
    <property type="entry name" value="PsdUridine_synth_RluC/D"/>
</dbReference>
<accession>A0A1F5YDI5</accession>
<dbReference type="CDD" id="cd02869">
    <property type="entry name" value="PseudoU_synth_RluA_like"/>
    <property type="match status" value="1"/>
</dbReference>
<dbReference type="InterPro" id="IPR036986">
    <property type="entry name" value="S4_RNA-bd_sf"/>
</dbReference>
<evidence type="ECO:0000259" key="6">
    <source>
        <dbReference type="SMART" id="SM00363"/>
    </source>
</evidence>
<feature type="non-terminal residue" evidence="7">
    <location>
        <position position="323"/>
    </location>
</feature>
<feature type="active site" evidence="3">
    <location>
        <position position="140"/>
    </location>
</feature>
<dbReference type="Gene3D" id="3.10.290.10">
    <property type="entry name" value="RNA-binding S4 domain"/>
    <property type="match status" value="1"/>
</dbReference>
<dbReference type="GO" id="GO:0120159">
    <property type="term" value="F:rRNA pseudouridine synthase activity"/>
    <property type="evidence" value="ECO:0007669"/>
    <property type="project" value="UniProtKB-ARBA"/>
</dbReference>
<dbReference type="InterPro" id="IPR006224">
    <property type="entry name" value="PsdUridine_synth_RluA-like_CS"/>
</dbReference>
<sequence length="323" mass="36248">MDAGELRGKISIPSGISCRLDKYIADLLGISRAKVQRHISEGHITVNGRSARSSHLLQTDDIIEYAITSYPSPSLRPEPIPLAIRFEDRYLIVVDKPAGMVVHPAPGAREGTLVHALLHRYKDFSFPPEDIRPGIVHRLDKDTSGLLLVAKNEDIKAILARAIAERKIKRIYLALTLGHLKEREDTIVAPIGRHPTDRRRMATFGTSLKEAVTSYRVLESYDACELIEVTLQTGRTHQIRVHLSSIGHPIVGDSLYHGGRGRERGFSGQQRERVRAILSMIDRQALHAHRLSFPHPITGELQAFESEIPRDMQNLLEYLRGGR</sequence>
<protein>
    <recommendedName>
        <fullName evidence="5">Pseudouridine synthase</fullName>
        <ecNumber evidence="5">5.4.99.-</ecNumber>
    </recommendedName>
</protein>
<evidence type="ECO:0000256" key="2">
    <source>
        <dbReference type="ARBA" id="ARBA00023235"/>
    </source>
</evidence>
<dbReference type="GO" id="GO:0000455">
    <property type="term" value="P:enzyme-directed rRNA pseudouridine synthesis"/>
    <property type="evidence" value="ECO:0007669"/>
    <property type="project" value="UniProtKB-ARBA"/>
</dbReference>
<dbReference type="EC" id="5.4.99.-" evidence="5"/>
<dbReference type="SUPFAM" id="SSF55120">
    <property type="entry name" value="Pseudouridine synthase"/>
    <property type="match status" value="1"/>
</dbReference>
<organism evidence="7 8">
    <name type="scientific">Candidatus Glassbacteria bacterium RBG_16_58_8</name>
    <dbReference type="NCBI Taxonomy" id="1817866"/>
    <lineage>
        <taxon>Bacteria</taxon>
        <taxon>Candidatus Glassiibacteriota</taxon>
    </lineage>
</organism>
<dbReference type="Pfam" id="PF00849">
    <property type="entry name" value="PseudoU_synth_2"/>
    <property type="match status" value="1"/>
</dbReference>
<dbReference type="SMART" id="SM00363">
    <property type="entry name" value="S4"/>
    <property type="match status" value="1"/>
</dbReference>
<evidence type="ECO:0000313" key="8">
    <source>
        <dbReference type="Proteomes" id="UP000179034"/>
    </source>
</evidence>
<comment type="similarity">
    <text evidence="1 5">Belongs to the pseudouridine synthase RluA family.</text>
</comment>
<evidence type="ECO:0000313" key="7">
    <source>
        <dbReference type="EMBL" id="OGF98112.1"/>
    </source>
</evidence>
<dbReference type="InterPro" id="IPR050188">
    <property type="entry name" value="RluA_PseudoU_synthase"/>
</dbReference>
<proteinExistence type="inferred from homology"/>
<dbReference type="NCBIfam" id="TIGR00005">
    <property type="entry name" value="rluA_subfam"/>
    <property type="match status" value="1"/>
</dbReference>
<dbReference type="SUPFAM" id="SSF55174">
    <property type="entry name" value="Alpha-L RNA-binding motif"/>
    <property type="match status" value="1"/>
</dbReference>
<dbReference type="GO" id="GO:0003723">
    <property type="term" value="F:RNA binding"/>
    <property type="evidence" value="ECO:0007669"/>
    <property type="project" value="UniProtKB-KW"/>
</dbReference>
<dbReference type="Gene3D" id="3.30.2350.10">
    <property type="entry name" value="Pseudouridine synthase"/>
    <property type="match status" value="1"/>
</dbReference>
<dbReference type="PROSITE" id="PS01129">
    <property type="entry name" value="PSI_RLU"/>
    <property type="match status" value="1"/>
</dbReference>
<dbReference type="CDD" id="cd00165">
    <property type="entry name" value="S4"/>
    <property type="match status" value="1"/>
</dbReference>
<dbReference type="InterPro" id="IPR006145">
    <property type="entry name" value="PsdUridine_synth_RsuA/RluA"/>
</dbReference>
<dbReference type="EMBL" id="MFIW01000007">
    <property type="protein sequence ID" value="OGF98112.1"/>
    <property type="molecule type" value="Genomic_DNA"/>
</dbReference>
<evidence type="ECO:0000256" key="1">
    <source>
        <dbReference type="ARBA" id="ARBA00010876"/>
    </source>
</evidence>
<evidence type="ECO:0000256" key="5">
    <source>
        <dbReference type="RuleBase" id="RU362028"/>
    </source>
</evidence>
<comment type="function">
    <text evidence="5">Responsible for synthesis of pseudouridine from uracil.</text>
</comment>